<evidence type="ECO:0000313" key="2">
    <source>
        <dbReference type="Proteomes" id="UP000708208"/>
    </source>
</evidence>
<gene>
    <name evidence="1" type="ORF">AFUS01_LOCUS5580</name>
</gene>
<dbReference type="EMBL" id="CAJVCH010035559">
    <property type="protein sequence ID" value="CAG7716050.1"/>
    <property type="molecule type" value="Genomic_DNA"/>
</dbReference>
<sequence length="344" mass="39227">MSKRLKIKSAIPRQTYWSRKHRAASKQLTLLENVVVNEPVNQDGAILMGYPENWEISSISSEDESSQEFGFTNHTFLSENENTGLSDISETFIMDTTKEFNEPEISCEKIYDGCALTLSESIGLVFAKCTQHNWTVESLETVLLLIKIHMPKSVNFPTTRKQAEKFLPSKRHWIKNIYYCKECHNILENLSCTKCQKDYENGETLRNNQLILQLDVRKQLELLLSSKTVCLSLEKGLQKRSQNRILGGKLVKAPIRALDITLCMNTDGVPLFRSSGNSLWPVLFVINELPLYLKKQCALLGAIWVGKKKSDPFLVFPKLIEDLNSLQTIPLFWTDSTGERVASY</sequence>
<dbReference type="OrthoDB" id="7699931at2759"/>
<proteinExistence type="predicted"/>
<dbReference type="AlphaFoldDB" id="A0A8J2J9H6"/>
<reference evidence="1" key="1">
    <citation type="submission" date="2021-06" db="EMBL/GenBank/DDBJ databases">
        <authorList>
            <person name="Hodson N. C."/>
            <person name="Mongue J. A."/>
            <person name="Jaron S. K."/>
        </authorList>
    </citation>
    <scope>NUCLEOTIDE SEQUENCE</scope>
</reference>
<protein>
    <submittedName>
        <fullName evidence="1">Uncharacterized protein</fullName>
    </submittedName>
</protein>
<organism evidence="1 2">
    <name type="scientific">Allacma fusca</name>
    <dbReference type="NCBI Taxonomy" id="39272"/>
    <lineage>
        <taxon>Eukaryota</taxon>
        <taxon>Metazoa</taxon>
        <taxon>Ecdysozoa</taxon>
        <taxon>Arthropoda</taxon>
        <taxon>Hexapoda</taxon>
        <taxon>Collembola</taxon>
        <taxon>Symphypleona</taxon>
        <taxon>Sminthuridae</taxon>
        <taxon>Allacma</taxon>
    </lineage>
</organism>
<comment type="caution">
    <text evidence="1">The sequence shown here is derived from an EMBL/GenBank/DDBJ whole genome shotgun (WGS) entry which is preliminary data.</text>
</comment>
<name>A0A8J2J9H6_9HEXA</name>
<feature type="non-terminal residue" evidence="1">
    <location>
        <position position="344"/>
    </location>
</feature>
<accession>A0A8J2J9H6</accession>
<evidence type="ECO:0000313" key="1">
    <source>
        <dbReference type="EMBL" id="CAG7716050.1"/>
    </source>
</evidence>
<dbReference type="Proteomes" id="UP000708208">
    <property type="component" value="Unassembled WGS sequence"/>
</dbReference>
<keyword evidence="2" id="KW-1185">Reference proteome</keyword>